<evidence type="ECO:0000259" key="2">
    <source>
        <dbReference type="Pfam" id="PF24864"/>
    </source>
</evidence>
<gene>
    <name evidence="3" type="ORF">LOCC1_G008579</name>
</gene>
<evidence type="ECO:0000256" key="1">
    <source>
        <dbReference type="SAM" id="MobiDB-lite"/>
    </source>
</evidence>
<accession>A0A8H8U4V4</accession>
<comment type="caution">
    <text evidence="3">The sequence shown here is derived from an EMBL/GenBank/DDBJ whole genome shotgun (WGS) entry which is preliminary data.</text>
</comment>
<reference evidence="3 4" key="1">
    <citation type="submission" date="2018-05" db="EMBL/GenBank/DDBJ databases">
        <title>Genome sequencing and assembly of the regulated plant pathogen Lachnellula willkommii and related sister species for the development of diagnostic species identification markers.</title>
        <authorList>
            <person name="Giroux E."/>
            <person name="Bilodeau G."/>
        </authorList>
    </citation>
    <scope>NUCLEOTIDE SEQUENCE [LARGE SCALE GENOMIC DNA]</scope>
    <source>
        <strain evidence="3 4">CBS 160.35</strain>
    </source>
</reference>
<proteinExistence type="predicted"/>
<evidence type="ECO:0000313" key="3">
    <source>
        <dbReference type="EMBL" id="TVY33768.1"/>
    </source>
</evidence>
<dbReference type="PANTHER" id="PTHR38790">
    <property type="entry name" value="2EXR DOMAIN-CONTAINING PROTEIN-RELATED"/>
    <property type="match status" value="1"/>
</dbReference>
<evidence type="ECO:0000313" key="4">
    <source>
        <dbReference type="Proteomes" id="UP000443090"/>
    </source>
</evidence>
<dbReference type="EMBL" id="QGMI01001306">
    <property type="protein sequence ID" value="TVY33768.1"/>
    <property type="molecule type" value="Genomic_DNA"/>
</dbReference>
<dbReference type="InterPro" id="IPR056632">
    <property type="entry name" value="DUF7730"/>
</dbReference>
<dbReference type="Pfam" id="PF24864">
    <property type="entry name" value="DUF7730"/>
    <property type="match status" value="1"/>
</dbReference>
<protein>
    <recommendedName>
        <fullName evidence="2">DUF7730 domain-containing protein</fullName>
    </recommendedName>
</protein>
<sequence>MPPSQEGTPVKKKDIAEAIFNFDPSTASKIPEPRDRNRLIASKPPVDTTKGDNKVTLLTLPVEIRHRIYDLLLVSRFDREENPSSAVGNTDQKKILVHMVTARFRVYRTMEPAIVQTCKKIYHEANPILYSQNVFAISQPGQMFRLIEHIGLVNLKLIKTLDLWVPWMAEPSPWVQLLNVLAEEASGLRCIKLGWGSFSASGSGPPKEGCLGDNLDFVRALGKIQGLDTLVISGFCAKNWPAYLEERMGVRVQTVCSYCHKSHDFERGDLNDEEFKSEKRRLEKLNREMNEDELQQFIDYQKGTVHLIP</sequence>
<feature type="region of interest" description="Disordered" evidence="1">
    <location>
        <begin position="24"/>
        <end position="46"/>
    </location>
</feature>
<dbReference type="AlphaFoldDB" id="A0A8H8U4V4"/>
<name>A0A8H8U4V4_9HELO</name>
<keyword evidence="4" id="KW-1185">Reference proteome</keyword>
<dbReference type="Proteomes" id="UP000443090">
    <property type="component" value="Unassembled WGS sequence"/>
</dbReference>
<organism evidence="3 4">
    <name type="scientific">Lachnellula occidentalis</name>
    <dbReference type="NCBI Taxonomy" id="215460"/>
    <lineage>
        <taxon>Eukaryota</taxon>
        <taxon>Fungi</taxon>
        <taxon>Dikarya</taxon>
        <taxon>Ascomycota</taxon>
        <taxon>Pezizomycotina</taxon>
        <taxon>Leotiomycetes</taxon>
        <taxon>Helotiales</taxon>
        <taxon>Lachnaceae</taxon>
        <taxon>Lachnellula</taxon>
    </lineage>
</organism>
<dbReference type="OrthoDB" id="2951834at2759"/>
<feature type="domain" description="DUF7730" evidence="2">
    <location>
        <begin position="56"/>
        <end position="165"/>
    </location>
</feature>